<dbReference type="PANTHER" id="PTHR13315:SF0">
    <property type="entry name" value="METALLOPHOSPHOESTERASE 1"/>
    <property type="match status" value="1"/>
</dbReference>
<evidence type="ECO:0000256" key="10">
    <source>
        <dbReference type="SAM" id="Phobius"/>
    </source>
</evidence>
<dbReference type="GO" id="GO:0016020">
    <property type="term" value="C:membrane"/>
    <property type="evidence" value="ECO:0007669"/>
    <property type="project" value="UniProtKB-SubCell"/>
</dbReference>
<dbReference type="EMBL" id="JAVRJZ010000001">
    <property type="protein sequence ID" value="KAK2727406.1"/>
    <property type="molecule type" value="Genomic_DNA"/>
</dbReference>
<keyword evidence="8 10" id="KW-0472">Membrane</keyword>
<dbReference type="InterPro" id="IPR004843">
    <property type="entry name" value="Calcineurin-like_PHP"/>
</dbReference>
<comment type="subcellular location">
    <subcellularLocation>
        <location evidence="2">Membrane</location>
        <topology evidence="2">Multi-pass membrane protein</topology>
    </subcellularLocation>
</comment>
<dbReference type="GO" id="GO:0006506">
    <property type="term" value="P:GPI anchor biosynthetic process"/>
    <property type="evidence" value="ECO:0007669"/>
    <property type="project" value="InterPro"/>
</dbReference>
<organism evidence="12 13">
    <name type="scientific">Artemia franciscana</name>
    <name type="common">Brine shrimp</name>
    <name type="synonym">Artemia sanfranciscana</name>
    <dbReference type="NCBI Taxonomy" id="6661"/>
    <lineage>
        <taxon>Eukaryota</taxon>
        <taxon>Metazoa</taxon>
        <taxon>Ecdysozoa</taxon>
        <taxon>Arthropoda</taxon>
        <taxon>Crustacea</taxon>
        <taxon>Branchiopoda</taxon>
        <taxon>Anostraca</taxon>
        <taxon>Artemiidae</taxon>
        <taxon>Artemia</taxon>
    </lineage>
</organism>
<comment type="similarity">
    <text evidence="3">Belongs to the metallophosphoesterase superfamily. MPPE1 family.</text>
</comment>
<evidence type="ECO:0000256" key="5">
    <source>
        <dbReference type="ARBA" id="ARBA00022723"/>
    </source>
</evidence>
<keyword evidence="6" id="KW-0378">Hydrolase</keyword>
<evidence type="ECO:0000259" key="11">
    <source>
        <dbReference type="Pfam" id="PF00149"/>
    </source>
</evidence>
<dbReference type="GO" id="GO:0016787">
    <property type="term" value="F:hydrolase activity"/>
    <property type="evidence" value="ECO:0007669"/>
    <property type="project" value="UniProtKB-KW"/>
</dbReference>
<dbReference type="Pfam" id="PF00149">
    <property type="entry name" value="Metallophos"/>
    <property type="match status" value="1"/>
</dbReference>
<keyword evidence="7 10" id="KW-1133">Transmembrane helix</keyword>
<gene>
    <name evidence="12" type="ORF">QYM36_008037</name>
</gene>
<evidence type="ECO:0000313" key="13">
    <source>
        <dbReference type="Proteomes" id="UP001187531"/>
    </source>
</evidence>
<evidence type="ECO:0000256" key="8">
    <source>
        <dbReference type="ARBA" id="ARBA00023136"/>
    </source>
</evidence>
<evidence type="ECO:0000256" key="3">
    <source>
        <dbReference type="ARBA" id="ARBA00008895"/>
    </source>
</evidence>
<comment type="cofactor">
    <cofactor evidence="1">
        <name>Mn(2+)</name>
        <dbReference type="ChEBI" id="CHEBI:29035"/>
    </cofactor>
</comment>
<evidence type="ECO:0000313" key="12">
    <source>
        <dbReference type="EMBL" id="KAK2727406.1"/>
    </source>
</evidence>
<reference evidence="12" key="1">
    <citation type="submission" date="2023-07" db="EMBL/GenBank/DDBJ databases">
        <title>Chromosome-level genome assembly of Artemia franciscana.</title>
        <authorList>
            <person name="Jo E."/>
        </authorList>
    </citation>
    <scope>NUCLEOTIDE SEQUENCE</scope>
    <source>
        <tissue evidence="12">Whole body</tissue>
    </source>
</reference>
<evidence type="ECO:0000256" key="2">
    <source>
        <dbReference type="ARBA" id="ARBA00004141"/>
    </source>
</evidence>
<evidence type="ECO:0000256" key="4">
    <source>
        <dbReference type="ARBA" id="ARBA00022692"/>
    </source>
</evidence>
<feature type="domain" description="Calcineurin-like phosphoesterase" evidence="11">
    <location>
        <begin position="3"/>
        <end position="236"/>
    </location>
</feature>
<feature type="transmembrane region" description="Helical" evidence="10">
    <location>
        <begin position="288"/>
        <end position="307"/>
    </location>
</feature>
<evidence type="ECO:0000256" key="7">
    <source>
        <dbReference type="ARBA" id="ARBA00022989"/>
    </source>
</evidence>
<evidence type="ECO:0000256" key="6">
    <source>
        <dbReference type="ARBA" id="ARBA00022801"/>
    </source>
</evidence>
<protein>
    <recommendedName>
        <fullName evidence="11">Calcineurin-like phosphoesterase domain-containing protein</fullName>
    </recommendedName>
</protein>
<keyword evidence="5" id="KW-0479">Metal-binding</keyword>
<dbReference type="SUPFAM" id="SSF56300">
    <property type="entry name" value="Metallo-dependent phosphatases"/>
    <property type="match status" value="1"/>
</dbReference>
<proteinExistence type="inferred from homology"/>
<name>A0AA88LKS4_ARTSF</name>
<keyword evidence="4 10" id="KW-0812">Transmembrane</keyword>
<dbReference type="GO" id="GO:0046872">
    <property type="term" value="F:metal ion binding"/>
    <property type="evidence" value="ECO:0007669"/>
    <property type="project" value="UniProtKB-KW"/>
</dbReference>
<dbReference type="AlphaFoldDB" id="A0AA88LKS4"/>
<dbReference type="Gene3D" id="3.60.21.10">
    <property type="match status" value="1"/>
</dbReference>
<comment type="caution">
    <text evidence="12">The sequence shown here is derived from an EMBL/GenBank/DDBJ whole genome shotgun (WGS) entry which is preliminary data.</text>
</comment>
<evidence type="ECO:0000256" key="9">
    <source>
        <dbReference type="ARBA" id="ARBA00023211"/>
    </source>
</evidence>
<sequence length="318" mass="37307">MMLADTHLLGSRLGHWWDKLRREWQMHRSFQSAINLFHPQVIFFLGDVFDEGKWCSGEEFEYYIRRFNSLFYVPQEIRIEVVAGNHDIGFHYAVTPYLRKRFETAFNKKGVDLISIEGNHFVLVNSVAMEGDECRMCTSAERELRKLGKAFRCLKENSNCKEAQELFIDSYSPPILLQHYPLFRESDKICEGSDVALGDEKLVKFREKWDCLSREATELLLHEIQPRFVFSGHTHHGCNVTHLANISEWSVASFSWRNRNDPNFLLLTISPKSIDINKCFLPKESTVIYIYEFGIVLILFIEAWQVINKYLEKYKKSA</sequence>
<dbReference type="InterPro" id="IPR029052">
    <property type="entry name" value="Metallo-depent_PP-like"/>
</dbReference>
<keyword evidence="13" id="KW-1185">Reference proteome</keyword>
<dbReference type="InterPro" id="IPR033308">
    <property type="entry name" value="PGAP5/Cdc1/Ted1"/>
</dbReference>
<keyword evidence="9" id="KW-0464">Manganese</keyword>
<dbReference type="PANTHER" id="PTHR13315">
    <property type="entry name" value="METALLO PHOSPHOESTERASE RELATED"/>
    <property type="match status" value="1"/>
</dbReference>
<dbReference type="Proteomes" id="UP001187531">
    <property type="component" value="Unassembled WGS sequence"/>
</dbReference>
<evidence type="ECO:0000256" key="1">
    <source>
        <dbReference type="ARBA" id="ARBA00001936"/>
    </source>
</evidence>
<accession>A0AA88LKS4</accession>